<dbReference type="EMBL" id="JAMXQS010000005">
    <property type="protein sequence ID" value="MCO6050153.1"/>
    <property type="molecule type" value="Genomic_DNA"/>
</dbReference>
<organism evidence="2 3">
    <name type="scientific">Mesorhizobium liriopis</name>
    <dbReference type="NCBI Taxonomy" id="2953882"/>
    <lineage>
        <taxon>Bacteria</taxon>
        <taxon>Pseudomonadati</taxon>
        <taxon>Pseudomonadota</taxon>
        <taxon>Alphaproteobacteria</taxon>
        <taxon>Hyphomicrobiales</taxon>
        <taxon>Phyllobacteriaceae</taxon>
        <taxon>Mesorhizobium</taxon>
    </lineage>
</organism>
<evidence type="ECO:0000259" key="1">
    <source>
        <dbReference type="Pfam" id="PF01636"/>
    </source>
</evidence>
<proteinExistence type="predicted"/>
<evidence type="ECO:0000313" key="3">
    <source>
        <dbReference type="Proteomes" id="UP001205906"/>
    </source>
</evidence>
<accession>A0ABT1C6P6</accession>
<protein>
    <submittedName>
        <fullName evidence="2">Aminoglycoside phosphotransferase family protein</fullName>
    </submittedName>
</protein>
<keyword evidence="3" id="KW-1185">Reference proteome</keyword>
<evidence type="ECO:0000313" key="2">
    <source>
        <dbReference type="EMBL" id="MCO6050153.1"/>
    </source>
</evidence>
<dbReference type="Gene3D" id="3.90.1200.10">
    <property type="match status" value="1"/>
</dbReference>
<dbReference type="SUPFAM" id="SSF56112">
    <property type="entry name" value="Protein kinase-like (PK-like)"/>
    <property type="match status" value="1"/>
</dbReference>
<reference evidence="2 3" key="1">
    <citation type="submission" date="2022-06" db="EMBL/GenBank/DDBJ databases">
        <title>Mesorhizobium sp. strain RP14 Genome sequencing and assembly.</title>
        <authorList>
            <person name="Kim I."/>
        </authorList>
    </citation>
    <scope>NUCLEOTIDE SEQUENCE [LARGE SCALE GENOMIC DNA]</scope>
    <source>
        <strain evidence="3">RP14(2022)</strain>
    </source>
</reference>
<dbReference type="Proteomes" id="UP001205906">
    <property type="component" value="Unassembled WGS sequence"/>
</dbReference>
<sequence>MPRYLRGLVEDGEPAWFIKIVSDKELPAARLEADLAHSLSTEGVVTPRFAAEIALEGDMSAMVFRWIEGAHPTAGAVDFARLGVSLNRLHHAFANVADRFSIEARTTCRLTEMEELAVSGRFEQRWEGCEHKRFALEMRDAFLTHLGSMKWESGAIHGDLNPGNIIQNGDTFAFLDFEDALHSRLWPGLDLAKIIERLILPSIAEKGRCAATGDLLALLFGYGLNNWPNNSPSIQETVHWHIGLSVLVITQGLPANSSVAISEIKKFIKIAEILKKYNNLLQ</sequence>
<dbReference type="InterPro" id="IPR002575">
    <property type="entry name" value="Aminoglycoside_PTrfase"/>
</dbReference>
<dbReference type="InterPro" id="IPR011009">
    <property type="entry name" value="Kinase-like_dom_sf"/>
</dbReference>
<name>A0ABT1C6P6_9HYPH</name>
<feature type="domain" description="Aminoglycoside phosphotransferase" evidence="1">
    <location>
        <begin position="9"/>
        <end position="194"/>
    </location>
</feature>
<comment type="caution">
    <text evidence="2">The sequence shown here is derived from an EMBL/GenBank/DDBJ whole genome shotgun (WGS) entry which is preliminary data.</text>
</comment>
<dbReference type="Pfam" id="PF01636">
    <property type="entry name" value="APH"/>
    <property type="match status" value="1"/>
</dbReference>
<dbReference type="RefSeq" id="WP_252818550.1">
    <property type="nucleotide sequence ID" value="NZ_JAMXQS010000005.1"/>
</dbReference>
<gene>
    <name evidence="2" type="ORF">NGM99_10155</name>
</gene>